<evidence type="ECO:0000256" key="1">
    <source>
        <dbReference type="SAM" id="MobiDB-lite"/>
    </source>
</evidence>
<accession>A0ABD1RNM2</accession>
<dbReference type="AlphaFoldDB" id="A0ABD1RNM2"/>
<name>A0ABD1RNM2_9LAMI</name>
<reference evidence="3" key="1">
    <citation type="submission" date="2024-07" db="EMBL/GenBank/DDBJ databases">
        <title>Two chromosome-level genome assemblies of Korean endemic species Abeliophyllum distichum and Forsythia ovata (Oleaceae).</title>
        <authorList>
            <person name="Jang H."/>
        </authorList>
    </citation>
    <scope>NUCLEOTIDE SEQUENCE [LARGE SCALE GENOMIC DNA]</scope>
</reference>
<gene>
    <name evidence="2" type="ORF">Fot_42749</name>
</gene>
<evidence type="ECO:0000313" key="2">
    <source>
        <dbReference type="EMBL" id="KAL2489457.1"/>
    </source>
</evidence>
<proteinExistence type="predicted"/>
<protein>
    <submittedName>
        <fullName evidence="2">Uncharacterized protein</fullName>
    </submittedName>
</protein>
<evidence type="ECO:0000313" key="3">
    <source>
        <dbReference type="Proteomes" id="UP001604277"/>
    </source>
</evidence>
<organism evidence="2 3">
    <name type="scientific">Forsythia ovata</name>
    <dbReference type="NCBI Taxonomy" id="205694"/>
    <lineage>
        <taxon>Eukaryota</taxon>
        <taxon>Viridiplantae</taxon>
        <taxon>Streptophyta</taxon>
        <taxon>Embryophyta</taxon>
        <taxon>Tracheophyta</taxon>
        <taxon>Spermatophyta</taxon>
        <taxon>Magnoliopsida</taxon>
        <taxon>eudicotyledons</taxon>
        <taxon>Gunneridae</taxon>
        <taxon>Pentapetalae</taxon>
        <taxon>asterids</taxon>
        <taxon>lamiids</taxon>
        <taxon>Lamiales</taxon>
        <taxon>Oleaceae</taxon>
        <taxon>Forsythieae</taxon>
        <taxon>Forsythia</taxon>
    </lineage>
</organism>
<feature type="region of interest" description="Disordered" evidence="1">
    <location>
        <begin position="1"/>
        <end position="20"/>
    </location>
</feature>
<sequence>MKKETKNQGSDDQVGSDKCPNCTFDQWNVPNIVEKVGPSNLSRRFSNGTSTMYIDDKYFDDPDSDDEADNHFSGVERSRLSSRHFGQARSLQLKVEKSFWTYILGVLVCRI</sequence>
<keyword evidence="3" id="KW-1185">Reference proteome</keyword>
<dbReference type="EMBL" id="JBFOLJ010000012">
    <property type="protein sequence ID" value="KAL2489457.1"/>
    <property type="molecule type" value="Genomic_DNA"/>
</dbReference>
<dbReference type="Proteomes" id="UP001604277">
    <property type="component" value="Unassembled WGS sequence"/>
</dbReference>
<comment type="caution">
    <text evidence="2">The sequence shown here is derived from an EMBL/GenBank/DDBJ whole genome shotgun (WGS) entry which is preliminary data.</text>
</comment>